<evidence type="ECO:0000256" key="1">
    <source>
        <dbReference type="SAM" id="Coils"/>
    </source>
</evidence>
<keyword evidence="3" id="KW-1185">Reference proteome</keyword>
<protein>
    <submittedName>
        <fullName evidence="2">Uncharacterized protein</fullName>
    </submittedName>
</protein>
<dbReference type="Proteomes" id="UP000256970">
    <property type="component" value="Unassembled WGS sequence"/>
</dbReference>
<dbReference type="AlphaFoldDB" id="A0A383WAQ7"/>
<organism evidence="2 3">
    <name type="scientific">Tetradesmus obliquus</name>
    <name type="common">Green alga</name>
    <name type="synonym">Acutodesmus obliquus</name>
    <dbReference type="NCBI Taxonomy" id="3088"/>
    <lineage>
        <taxon>Eukaryota</taxon>
        <taxon>Viridiplantae</taxon>
        <taxon>Chlorophyta</taxon>
        <taxon>core chlorophytes</taxon>
        <taxon>Chlorophyceae</taxon>
        <taxon>CS clade</taxon>
        <taxon>Sphaeropleales</taxon>
        <taxon>Scenedesmaceae</taxon>
        <taxon>Tetradesmus</taxon>
    </lineage>
</organism>
<proteinExistence type="predicted"/>
<reference evidence="2 3" key="1">
    <citation type="submission" date="2016-10" db="EMBL/GenBank/DDBJ databases">
        <authorList>
            <person name="Cai Z."/>
        </authorList>
    </citation>
    <scope>NUCLEOTIDE SEQUENCE [LARGE SCALE GENOMIC DNA]</scope>
</reference>
<name>A0A383WAQ7_TETOB</name>
<feature type="coiled-coil region" evidence="1">
    <location>
        <begin position="108"/>
        <end position="135"/>
    </location>
</feature>
<dbReference type="EMBL" id="FNXT01001211">
    <property type="protein sequence ID" value="SZX74292.1"/>
    <property type="molecule type" value="Genomic_DNA"/>
</dbReference>
<accession>A0A383WAQ7</accession>
<gene>
    <name evidence="2" type="ORF">BQ4739_LOCUS14582</name>
</gene>
<keyword evidence="1" id="KW-0175">Coiled coil</keyword>
<evidence type="ECO:0000313" key="3">
    <source>
        <dbReference type="Proteomes" id="UP000256970"/>
    </source>
</evidence>
<evidence type="ECO:0000313" key="2">
    <source>
        <dbReference type="EMBL" id="SZX74292.1"/>
    </source>
</evidence>
<sequence length="235" mass="25433">MAPVDQQAVLLRSPVLPLVLQHSSVHTDLQAVLQLCCTSKAIRAAVLQQVRGLLDVSFTTSSSQHTQCFAAWISKYGQLMGCLSILPGYHHQEPSMYGFYGETAENQLEEAQLCIAAALVQLQQKQQKQQQQRDQGSMQLRALQLLPAVDSADALLQAVPSSMLLSLHLKGLCSPSRSLKTAGMACIAAFSQLQSLVLAPVLSAEQLQHVLPALTALTHLELQSRSCFSTAARSC</sequence>